<dbReference type="EMBL" id="MK455769">
    <property type="protein sequence ID" value="QBJ01056.1"/>
    <property type="molecule type" value="Genomic_DNA"/>
</dbReference>
<reference evidence="1 2" key="1">
    <citation type="journal article" date="2019" name="Virus Res.">
        <title>Genomic characterization of a novel virulent phage infecting the Aeromonas hydrophila isolated from rainbow trout (Oncorhynchus mykiss).</title>
        <authorList>
            <person name="Cao Y."/>
            <person name="Li S."/>
            <person name="Wang D."/>
            <person name="Zhao J."/>
            <person name="Xu L."/>
            <person name="Liu H."/>
            <person name="Lu T."/>
            <person name="Mou Z."/>
        </authorList>
    </citation>
    <scope>NUCLEOTIDE SEQUENCE [LARGE SCALE GENOMIC DNA]</scope>
</reference>
<protein>
    <recommendedName>
        <fullName evidence="3">Tail fiber protein</fullName>
    </recommendedName>
</protein>
<evidence type="ECO:0008006" key="3">
    <source>
        <dbReference type="Google" id="ProtNLM"/>
    </source>
</evidence>
<accession>A0A5J6A0N2</accession>
<evidence type="ECO:0000313" key="1">
    <source>
        <dbReference type="EMBL" id="QBJ01056.1"/>
    </source>
</evidence>
<keyword evidence="2" id="KW-1185">Reference proteome</keyword>
<name>A0A5J6A0N2_9CAUD</name>
<dbReference type="SUPFAM" id="SSF88874">
    <property type="entry name" value="Receptor-binding domain of short tail fibre protein gp12"/>
    <property type="match status" value="1"/>
</dbReference>
<dbReference type="Proteomes" id="UP000327497">
    <property type="component" value="Segment"/>
</dbReference>
<proteinExistence type="predicted"/>
<organism evidence="1 2">
    <name type="scientific">Aeromonas phage MJG</name>
    <dbReference type="NCBI Taxonomy" id="2510451"/>
    <lineage>
        <taxon>Viruses</taxon>
        <taxon>Duplodnaviria</taxon>
        <taxon>Heunggongvirae</taxon>
        <taxon>Uroviricota</taxon>
        <taxon>Caudoviricetes</taxon>
        <taxon>Autographivirales</taxon>
        <taxon>Autosignataviridae</taxon>
        <taxon>Colwellvirinae</taxon>
        <taxon>Daolivirus</taxon>
        <taxon>Daolivirus MJG</taxon>
    </lineage>
</organism>
<sequence length="387" mass="43350">MTTKVRKSVSALHAHDLGSLTKEEILRLVDNQIPRGICTVWSGDEADIPAGWEKCTGFGGRTPNLANRTVIGAGASFPLNSTGGKYNFDLNIQGRTDGHVLQPNECPPHTHTYETHALGDTARTGWSSHRAASKYTSMYETNKVFGNAEGNADPHDHGFSARFKHEAIGPYIVKHWIMRTGDIDIEESPSSFQTTGRTRVTSRLADLSLKDLDMLSKAEIIRLVTAVFPSGICMPWWGDINNLPDGWDLLDGTKGNDDFRDRMVIGAGGNYPLHSTGGSIDVRFVQKAEVTPTELGVNHFIRHYHDYECKRLYQKARQEVRKPWPAKNHEDSAQFNRRTYNTGNAKTKGVAWGNKFGGVDPHTHPYTITYVHKAMTPFYALWWLKKR</sequence>
<evidence type="ECO:0000313" key="2">
    <source>
        <dbReference type="Proteomes" id="UP000327497"/>
    </source>
</evidence>